<dbReference type="AlphaFoldDB" id="A0A0J0XLI2"/>
<evidence type="ECO:0000313" key="7">
    <source>
        <dbReference type="EMBL" id="KLT41951.1"/>
    </source>
</evidence>
<feature type="domain" description="Velvet" evidence="6">
    <location>
        <begin position="133"/>
        <end position="581"/>
    </location>
</feature>
<feature type="region of interest" description="Disordered" evidence="5">
    <location>
        <begin position="267"/>
        <end position="466"/>
    </location>
</feature>
<dbReference type="EMBL" id="KQ087211">
    <property type="protein sequence ID" value="KLT41951.1"/>
    <property type="molecule type" value="Genomic_DNA"/>
</dbReference>
<feature type="compositionally biased region" description="Low complexity" evidence="5">
    <location>
        <begin position="367"/>
        <end position="380"/>
    </location>
</feature>
<dbReference type="Gene3D" id="2.60.40.3960">
    <property type="entry name" value="Velvet domain"/>
    <property type="match status" value="2"/>
</dbReference>
<evidence type="ECO:0000259" key="6">
    <source>
        <dbReference type="PROSITE" id="PS51821"/>
    </source>
</evidence>
<dbReference type="GeneID" id="28979876"/>
<dbReference type="InterPro" id="IPR037525">
    <property type="entry name" value="Velvet_dom"/>
</dbReference>
<dbReference type="PROSITE" id="PS51821">
    <property type="entry name" value="VELVET"/>
    <property type="match status" value="1"/>
</dbReference>
<evidence type="ECO:0000256" key="1">
    <source>
        <dbReference type="ARBA" id="ARBA00004123"/>
    </source>
</evidence>
<comment type="subcellular location">
    <subcellularLocation>
        <location evidence="1">Nucleus</location>
    </subcellularLocation>
</comment>
<dbReference type="Proteomes" id="UP000053611">
    <property type="component" value="Unassembled WGS sequence"/>
</dbReference>
<evidence type="ECO:0000256" key="4">
    <source>
        <dbReference type="ARBA" id="ARBA00023242"/>
    </source>
</evidence>
<keyword evidence="8" id="KW-1185">Reference proteome</keyword>
<organism evidence="7 8">
    <name type="scientific">Cutaneotrichosporon oleaginosum</name>
    <dbReference type="NCBI Taxonomy" id="879819"/>
    <lineage>
        <taxon>Eukaryota</taxon>
        <taxon>Fungi</taxon>
        <taxon>Dikarya</taxon>
        <taxon>Basidiomycota</taxon>
        <taxon>Agaricomycotina</taxon>
        <taxon>Tremellomycetes</taxon>
        <taxon>Trichosporonales</taxon>
        <taxon>Trichosporonaceae</taxon>
        <taxon>Cutaneotrichosporon</taxon>
    </lineage>
</organism>
<feature type="compositionally biased region" description="Acidic residues" evidence="5">
    <location>
        <begin position="101"/>
        <end position="111"/>
    </location>
</feature>
<feature type="compositionally biased region" description="Polar residues" evidence="5">
    <location>
        <begin position="440"/>
        <end position="461"/>
    </location>
</feature>
<reference evidence="7 8" key="1">
    <citation type="submission" date="2015-03" db="EMBL/GenBank/DDBJ databases">
        <title>Genomics and transcriptomics of the oil-accumulating basidiomycete yeast T. oleaginosus allow insights into substrate utilization and the diverse evolutionary trajectories of mating systems in fungi.</title>
        <authorList>
            <consortium name="DOE Joint Genome Institute"/>
            <person name="Kourist R."/>
            <person name="Kracht O."/>
            <person name="Bracharz F."/>
            <person name="Lipzen A."/>
            <person name="Nolan M."/>
            <person name="Ohm R."/>
            <person name="Grigoriev I."/>
            <person name="Sun S."/>
            <person name="Heitman J."/>
            <person name="Bruck T."/>
            <person name="Nowrousian M."/>
        </authorList>
    </citation>
    <scope>NUCLEOTIDE SEQUENCE [LARGE SCALE GENOMIC DNA]</scope>
    <source>
        <strain evidence="7 8">IBC0246</strain>
    </source>
</reference>
<sequence>MSHSRSSPSLALDDEERLPASPPPSTTDNERPSGDSTRIAPRPSSSSSASKGGFAQWATSSSQVQPSDVPPAKSRIRPQRSRNATGTTTATASTEDSVGSSDEDSDELDDDESRHERGMSTSSVTIPPDQQLSRSDLVYVLEVVQQPQRARACGFGDKDRRPLSPPPIIQLRIFDKLGNAIKPHAIDVHRFILMVDLWNGDRTQQRSIVMHPGARPDQYALFTHTASRTASTHRYDAPHSTFNRAPHRSMTGPAPGPYAWPSYGRPSLSPSPSYHSQPLPSYPPTPGSGSVPGWPPPGHPEHPMASPAWVGAYSLPPEEYDHHRSPPPPRRRPMPGEMRPPPIHDPSAWSPESTMGGPDYSSERHASSSWSSYRPATSSADSGWGREPSYREPRPHTSGFGEWDRGSVGPPGARPWSSTASDPHRPWSSHGSLYTHAPSPVTQQSSLPLTASPVSTPSQLYPETPYPERLSTTSYYSRVLVGSMGAVCQRLKDLNGDPGLFFFAHDLGIRTEGTFSLRFTLVDLTSSLAGPEVHKDDSTEILARIFSDAFTVYSAKRFPGVLPTTELTQCFADQSVRLPTRQKRAIAGIGSSSKRKK</sequence>
<accession>A0A0J0XLI2</accession>
<evidence type="ECO:0000256" key="2">
    <source>
        <dbReference type="ARBA" id="ARBA00023015"/>
    </source>
</evidence>
<feature type="region of interest" description="Disordered" evidence="5">
    <location>
        <begin position="1"/>
        <end position="129"/>
    </location>
</feature>
<dbReference type="PANTHER" id="PTHR33572">
    <property type="entry name" value="SPORE DEVELOPMENT REGULATOR VOSA"/>
    <property type="match status" value="1"/>
</dbReference>
<feature type="compositionally biased region" description="Polar residues" evidence="5">
    <location>
        <begin position="119"/>
        <end position="129"/>
    </location>
</feature>
<evidence type="ECO:0000256" key="5">
    <source>
        <dbReference type="SAM" id="MobiDB-lite"/>
    </source>
</evidence>
<feature type="compositionally biased region" description="Low complexity" evidence="5">
    <location>
        <begin position="84"/>
        <end position="100"/>
    </location>
</feature>
<dbReference type="Pfam" id="PF11754">
    <property type="entry name" value="Velvet"/>
    <property type="match status" value="1"/>
</dbReference>
<name>A0A0J0XLI2_9TREE</name>
<evidence type="ECO:0000256" key="3">
    <source>
        <dbReference type="ARBA" id="ARBA00023163"/>
    </source>
</evidence>
<dbReference type="InterPro" id="IPR038491">
    <property type="entry name" value="Velvet_dom_sf"/>
</dbReference>
<keyword evidence="2" id="KW-0805">Transcription regulation</keyword>
<dbReference type="STRING" id="879819.A0A0J0XLI2"/>
<protein>
    <recommendedName>
        <fullName evidence="6">Velvet domain-containing protein</fullName>
    </recommendedName>
</protein>
<dbReference type="PANTHER" id="PTHR33572:SF3">
    <property type="entry name" value="VELVET COMPLEX SUBUNIT B"/>
    <property type="match status" value="1"/>
</dbReference>
<feature type="region of interest" description="Disordered" evidence="5">
    <location>
        <begin position="229"/>
        <end position="250"/>
    </location>
</feature>
<dbReference type="GO" id="GO:0005634">
    <property type="term" value="C:nucleus"/>
    <property type="evidence" value="ECO:0007669"/>
    <property type="project" value="UniProtKB-SubCell"/>
</dbReference>
<dbReference type="RefSeq" id="XP_018278442.1">
    <property type="nucleotide sequence ID" value="XM_018419273.1"/>
</dbReference>
<keyword evidence="3" id="KW-0804">Transcription</keyword>
<evidence type="ECO:0000313" key="8">
    <source>
        <dbReference type="Proteomes" id="UP000053611"/>
    </source>
</evidence>
<dbReference type="OrthoDB" id="1746739at2759"/>
<proteinExistence type="predicted"/>
<feature type="compositionally biased region" description="Low complexity" evidence="5">
    <location>
        <begin position="60"/>
        <end position="71"/>
    </location>
</feature>
<dbReference type="InterPro" id="IPR021740">
    <property type="entry name" value="Velvet"/>
</dbReference>
<gene>
    <name evidence="7" type="ORF">CC85DRAFT_103035</name>
</gene>
<keyword evidence="4" id="KW-0539">Nucleus</keyword>